<feature type="transmembrane region" description="Helical" evidence="1">
    <location>
        <begin position="12"/>
        <end position="32"/>
    </location>
</feature>
<sequence length="324" mass="31251">MRGTPTRRMIAVMALVPVVVAVALWAFAWPAARTAPHGLPVGVAGPAAAATALEEQLHRRGDAFEVHRLTDEAAAREAIGAREVYGALVASPSGPRLLTAPAAGPAVAQLLTAAAQSPDGPPVEVAEVVPLPAGDPRGSGFAASVLPLTLAGVAAGALVALTGLRGARAAGALAGAAALAGVTVAAMAHSWLGVLAGDWWQEAGALGLTTLAVGSAVAGLAALLGPRGIGLGGFLAVLLGNAFAGAAAAPELLPAPVGALGQWLPPGAGVSLVRSVSFFDGAGAGPAALALAAWVALGLAALALGARRRPGPAPAPKQPAAAAA</sequence>
<reference evidence="3" key="1">
    <citation type="journal article" date="2019" name="Int. J. Syst. Evol. Microbiol.">
        <title>The Global Catalogue of Microorganisms (GCM) 10K type strain sequencing project: providing services to taxonomists for standard genome sequencing and annotation.</title>
        <authorList>
            <consortium name="The Broad Institute Genomics Platform"/>
            <consortium name="The Broad Institute Genome Sequencing Center for Infectious Disease"/>
            <person name="Wu L."/>
            <person name="Ma J."/>
        </authorList>
    </citation>
    <scope>NUCLEOTIDE SEQUENCE [LARGE SCALE GENOMIC DNA]</scope>
    <source>
        <strain evidence="3">JCM 18324</strain>
    </source>
</reference>
<protein>
    <submittedName>
        <fullName evidence="2">Membrane protein</fullName>
    </submittedName>
</protein>
<feature type="transmembrane region" description="Helical" evidence="1">
    <location>
        <begin position="284"/>
        <end position="304"/>
    </location>
</feature>
<proteinExistence type="predicted"/>
<dbReference type="RefSeq" id="WP_345614887.1">
    <property type="nucleotide sequence ID" value="NZ_BAABJV010000011.1"/>
</dbReference>
<gene>
    <name evidence="2" type="ORF">GCM10023329_41110</name>
</gene>
<feature type="transmembrane region" description="Helical" evidence="1">
    <location>
        <begin position="173"/>
        <end position="192"/>
    </location>
</feature>
<dbReference type="Proteomes" id="UP001501147">
    <property type="component" value="Unassembled WGS sequence"/>
</dbReference>
<accession>A0ABP9AUE3</accession>
<dbReference type="EMBL" id="BAABJV010000011">
    <property type="protein sequence ID" value="GAA4786092.1"/>
    <property type="molecule type" value="Genomic_DNA"/>
</dbReference>
<feature type="transmembrane region" description="Helical" evidence="1">
    <location>
        <begin position="141"/>
        <end position="161"/>
    </location>
</feature>
<keyword evidence="1" id="KW-1133">Transmembrane helix</keyword>
<name>A0ABP9AUE3_9ACTN</name>
<keyword evidence="1" id="KW-0472">Membrane</keyword>
<evidence type="ECO:0000313" key="2">
    <source>
        <dbReference type="EMBL" id="GAA4786092.1"/>
    </source>
</evidence>
<feature type="transmembrane region" description="Helical" evidence="1">
    <location>
        <begin position="231"/>
        <end position="249"/>
    </location>
</feature>
<organism evidence="2 3">
    <name type="scientific">Streptomyces sanyensis</name>
    <dbReference type="NCBI Taxonomy" id="568869"/>
    <lineage>
        <taxon>Bacteria</taxon>
        <taxon>Bacillati</taxon>
        <taxon>Actinomycetota</taxon>
        <taxon>Actinomycetes</taxon>
        <taxon>Kitasatosporales</taxon>
        <taxon>Streptomycetaceae</taxon>
        <taxon>Streptomyces</taxon>
    </lineage>
</organism>
<keyword evidence="1" id="KW-0812">Transmembrane</keyword>
<keyword evidence="3" id="KW-1185">Reference proteome</keyword>
<evidence type="ECO:0000313" key="3">
    <source>
        <dbReference type="Proteomes" id="UP001501147"/>
    </source>
</evidence>
<feature type="transmembrane region" description="Helical" evidence="1">
    <location>
        <begin position="204"/>
        <end position="224"/>
    </location>
</feature>
<evidence type="ECO:0000256" key="1">
    <source>
        <dbReference type="SAM" id="Phobius"/>
    </source>
</evidence>
<comment type="caution">
    <text evidence="2">The sequence shown here is derived from an EMBL/GenBank/DDBJ whole genome shotgun (WGS) entry which is preliminary data.</text>
</comment>